<dbReference type="EnsemblPlants" id="Pp3c22_8217V3.1">
    <property type="protein sequence ID" value="Pp3c22_8217V3.1"/>
    <property type="gene ID" value="Pp3c22_8217"/>
</dbReference>
<dbReference type="EnsemblPlants" id="Pp3c22_8210V3.1">
    <property type="protein sequence ID" value="Pp3c22_8210V3.1"/>
    <property type="gene ID" value="Pp3c22_8210"/>
</dbReference>
<dbReference type="Gramene" id="Pp3c22_8217V3.1">
    <property type="protein sequence ID" value="Pp3c22_8217V3.1"/>
    <property type="gene ID" value="Pp3c22_8217"/>
</dbReference>
<dbReference type="InterPro" id="IPR017930">
    <property type="entry name" value="Myb_dom"/>
</dbReference>
<feature type="region of interest" description="Disordered" evidence="4">
    <location>
        <begin position="124"/>
        <end position="148"/>
    </location>
</feature>
<dbReference type="PANTHER" id="PTHR31499:SF43">
    <property type="entry name" value="MYB FAMILY TRANSCRIPTION FACTOR APL"/>
    <property type="match status" value="1"/>
</dbReference>
<reference evidence="6 8" key="2">
    <citation type="journal article" date="2018" name="Plant J.">
        <title>The Physcomitrella patens chromosome-scale assembly reveals moss genome structure and evolution.</title>
        <authorList>
            <person name="Lang D."/>
            <person name="Ullrich K.K."/>
            <person name="Murat F."/>
            <person name="Fuchs J."/>
            <person name="Jenkins J."/>
            <person name="Haas F.B."/>
            <person name="Piednoel M."/>
            <person name="Gundlach H."/>
            <person name="Van Bel M."/>
            <person name="Meyberg R."/>
            <person name="Vives C."/>
            <person name="Morata J."/>
            <person name="Symeonidi A."/>
            <person name="Hiss M."/>
            <person name="Muchero W."/>
            <person name="Kamisugi Y."/>
            <person name="Saleh O."/>
            <person name="Blanc G."/>
            <person name="Decker E.L."/>
            <person name="van Gessel N."/>
            <person name="Grimwood J."/>
            <person name="Hayes R.D."/>
            <person name="Graham S.W."/>
            <person name="Gunter L.E."/>
            <person name="McDaniel S.F."/>
            <person name="Hoernstein S.N.W."/>
            <person name="Larsson A."/>
            <person name="Li F.W."/>
            <person name="Perroud P.F."/>
            <person name="Phillips J."/>
            <person name="Ranjan P."/>
            <person name="Rokshar D.S."/>
            <person name="Rothfels C.J."/>
            <person name="Schneider L."/>
            <person name="Shu S."/>
            <person name="Stevenson D.W."/>
            <person name="Thummler F."/>
            <person name="Tillich M."/>
            <person name="Villarreal Aguilar J.C."/>
            <person name="Widiez T."/>
            <person name="Wong G.K."/>
            <person name="Wymore A."/>
            <person name="Zhang Y."/>
            <person name="Zimmer A.D."/>
            <person name="Quatrano R.S."/>
            <person name="Mayer K.F.X."/>
            <person name="Goodstein D."/>
            <person name="Casacuberta J.M."/>
            <person name="Vandepoele K."/>
            <person name="Reski R."/>
            <person name="Cuming A.C."/>
            <person name="Tuskan G.A."/>
            <person name="Maumus F."/>
            <person name="Salse J."/>
            <person name="Schmutz J."/>
            <person name="Rensing S.A."/>
        </authorList>
    </citation>
    <scope>NUCLEOTIDE SEQUENCE [LARGE SCALE GENOMIC DNA]</scope>
    <source>
        <strain evidence="7 8">cv. Gransden 2004</strain>
    </source>
</reference>
<evidence type="ECO:0000313" key="7">
    <source>
        <dbReference type="EnsemblPlants" id="Pp3c22_8210V3.1"/>
    </source>
</evidence>
<organism evidence="6">
    <name type="scientific">Physcomitrium patens</name>
    <name type="common">Spreading-leaved earth moss</name>
    <name type="synonym">Physcomitrella patens</name>
    <dbReference type="NCBI Taxonomy" id="3218"/>
    <lineage>
        <taxon>Eukaryota</taxon>
        <taxon>Viridiplantae</taxon>
        <taxon>Streptophyta</taxon>
        <taxon>Embryophyta</taxon>
        <taxon>Bryophyta</taxon>
        <taxon>Bryophytina</taxon>
        <taxon>Bryopsida</taxon>
        <taxon>Funariidae</taxon>
        <taxon>Funariales</taxon>
        <taxon>Funariaceae</taxon>
        <taxon>Physcomitrium</taxon>
    </lineage>
</organism>
<dbReference type="Pfam" id="PF14379">
    <property type="entry name" value="Myb_CC_LHEQLE"/>
    <property type="match status" value="1"/>
</dbReference>
<keyword evidence="2" id="KW-0804">Transcription</keyword>
<evidence type="ECO:0000259" key="5">
    <source>
        <dbReference type="PROSITE" id="PS51294"/>
    </source>
</evidence>
<dbReference type="EMBL" id="ABEU02000022">
    <property type="protein sequence ID" value="PNR30559.1"/>
    <property type="molecule type" value="Genomic_DNA"/>
</dbReference>
<keyword evidence="8" id="KW-1185">Reference proteome</keyword>
<dbReference type="STRING" id="3218.A0A2K1IMQ6"/>
<dbReference type="Gramene" id="Pp3c22_8210V3.1">
    <property type="protein sequence ID" value="Pp3c22_8210V3.1"/>
    <property type="gene ID" value="Pp3c22_8210"/>
</dbReference>
<feature type="compositionally biased region" description="Polar residues" evidence="4">
    <location>
        <begin position="301"/>
        <end position="311"/>
    </location>
</feature>
<dbReference type="GO" id="GO:0003677">
    <property type="term" value="F:DNA binding"/>
    <property type="evidence" value="ECO:0007669"/>
    <property type="project" value="InterPro"/>
</dbReference>
<feature type="region of interest" description="Disordered" evidence="4">
    <location>
        <begin position="236"/>
        <end position="330"/>
    </location>
</feature>
<keyword evidence="3" id="KW-0539">Nucleus</keyword>
<evidence type="ECO:0000313" key="6">
    <source>
        <dbReference type="EMBL" id="PNR30559.1"/>
    </source>
</evidence>
<proteinExistence type="predicted"/>
<dbReference type="InterPro" id="IPR006447">
    <property type="entry name" value="Myb_dom_plants"/>
</dbReference>
<dbReference type="InterPro" id="IPR025756">
    <property type="entry name" value="Myb_CC_LHEQLE"/>
</dbReference>
<evidence type="ECO:0000313" key="8">
    <source>
        <dbReference type="Proteomes" id="UP000006727"/>
    </source>
</evidence>
<evidence type="ECO:0000256" key="3">
    <source>
        <dbReference type="ARBA" id="ARBA00023242"/>
    </source>
</evidence>
<dbReference type="NCBIfam" id="TIGR01557">
    <property type="entry name" value="myb_SHAQKYF"/>
    <property type="match status" value="1"/>
</dbReference>
<dbReference type="InterPro" id="IPR046955">
    <property type="entry name" value="PHR1-like"/>
</dbReference>
<reference evidence="7" key="3">
    <citation type="submission" date="2020-12" db="UniProtKB">
        <authorList>
            <consortium name="EnsemblPlants"/>
        </authorList>
    </citation>
    <scope>IDENTIFICATION</scope>
</reference>
<feature type="domain" description="HTH myb-type" evidence="5">
    <location>
        <begin position="54"/>
        <end position="114"/>
    </location>
</feature>
<protein>
    <recommendedName>
        <fullName evidence="5">HTH myb-type domain-containing protein</fullName>
    </recommendedName>
</protein>
<dbReference type="Proteomes" id="UP000006727">
    <property type="component" value="Chromosome 22"/>
</dbReference>
<dbReference type="PaxDb" id="3218-PP1S12_156V6.1"/>
<dbReference type="Gene3D" id="1.10.10.60">
    <property type="entry name" value="Homeodomain-like"/>
    <property type="match status" value="1"/>
</dbReference>
<feature type="region of interest" description="Disordered" evidence="4">
    <location>
        <begin position="1"/>
        <end position="25"/>
    </location>
</feature>
<keyword evidence="1" id="KW-0805">Transcription regulation</keyword>
<dbReference type="GeneID" id="112275109"/>
<sequence length="490" mass="53580">MFQMNSKYMSPGMSSPGPYQQRAQPSVYVHDKLSPSYGSSHGMNGGDMVPLSPADPKPRLRWTPELHERFVDAVTQLGGADKATPKSVMRIMGVKGLTLYHLKSHLQKYRLGKQLNRDQHLQNKDGSLQRSNSFSDGVQPLKSQNPQDGLQMTDQIQLQLEVQQRLQDQLEVQRHLQMRIEAQGKYLQSILEKAKETLASHTNESPSLEAAHAELTKLATKVTTVGNMMPSGFSNLGMAGMAQPDSLMNPHPLPRQPSRNSDTSSQKSFLTNLTPNAEDSGGITGSGEPQGATEDDDGVGQESSTQFQEEMSANRLHAQGSSNGRGKPARLVHPAAVSTTSPALMRVNVSSSPHCSSVASFWPTSSFQNMPSSSMNIRVLSESNDSNANQLANGMVMERLTSQQRVGIPHPSVDSVAGDHLGGLLQGGFASLHDMYGQEFERPNATMHGVAHDVKEEHSSLEQNYHGNSYLQCRGSELDLNHGWERYISS</sequence>
<dbReference type="AlphaFoldDB" id="A0A2K1IMQ6"/>
<dbReference type="PROSITE" id="PS51294">
    <property type="entry name" value="HTH_MYB"/>
    <property type="match status" value="1"/>
</dbReference>
<gene>
    <name evidence="7" type="primary">LOC112275109</name>
    <name evidence="6" type="ORF">PHYPA_026875</name>
</gene>
<dbReference type="PANTHER" id="PTHR31499">
    <property type="entry name" value="MYB FAMILY TRANSCRIPTION FACTOR PHL11"/>
    <property type="match status" value="1"/>
</dbReference>
<evidence type="ECO:0000256" key="1">
    <source>
        <dbReference type="ARBA" id="ARBA00023015"/>
    </source>
</evidence>
<evidence type="ECO:0000256" key="2">
    <source>
        <dbReference type="ARBA" id="ARBA00023163"/>
    </source>
</evidence>
<dbReference type="Pfam" id="PF00249">
    <property type="entry name" value="Myb_DNA-binding"/>
    <property type="match status" value="1"/>
</dbReference>
<evidence type="ECO:0000256" key="4">
    <source>
        <dbReference type="SAM" id="MobiDB-lite"/>
    </source>
</evidence>
<dbReference type="SUPFAM" id="SSF46689">
    <property type="entry name" value="Homeodomain-like"/>
    <property type="match status" value="1"/>
</dbReference>
<dbReference type="SMR" id="A0A2K1IMQ6"/>
<name>A0A2K1IMQ6_PHYPA</name>
<accession>A0A2K1IMQ6</accession>
<dbReference type="InterPro" id="IPR001005">
    <property type="entry name" value="SANT/Myb"/>
</dbReference>
<dbReference type="OrthoDB" id="551907at2759"/>
<feature type="compositionally biased region" description="Polar residues" evidence="4">
    <location>
        <begin position="257"/>
        <end position="277"/>
    </location>
</feature>
<dbReference type="InterPro" id="IPR009057">
    <property type="entry name" value="Homeodomain-like_sf"/>
</dbReference>
<dbReference type="FunFam" id="1.10.10.60:FF:000002">
    <property type="entry name" value="Myb family transcription factor"/>
    <property type="match status" value="1"/>
</dbReference>
<reference evidence="6 8" key="1">
    <citation type="journal article" date="2008" name="Science">
        <title>The Physcomitrella genome reveals evolutionary insights into the conquest of land by plants.</title>
        <authorList>
            <person name="Rensing S."/>
            <person name="Lang D."/>
            <person name="Zimmer A."/>
            <person name="Terry A."/>
            <person name="Salamov A."/>
            <person name="Shapiro H."/>
            <person name="Nishiyama T."/>
            <person name="Perroud P.-F."/>
            <person name="Lindquist E."/>
            <person name="Kamisugi Y."/>
            <person name="Tanahashi T."/>
            <person name="Sakakibara K."/>
            <person name="Fujita T."/>
            <person name="Oishi K."/>
            <person name="Shin-I T."/>
            <person name="Kuroki Y."/>
            <person name="Toyoda A."/>
            <person name="Suzuki Y."/>
            <person name="Hashimoto A."/>
            <person name="Yamaguchi K."/>
            <person name="Sugano A."/>
            <person name="Kohara Y."/>
            <person name="Fujiyama A."/>
            <person name="Anterola A."/>
            <person name="Aoki S."/>
            <person name="Ashton N."/>
            <person name="Barbazuk W.B."/>
            <person name="Barker E."/>
            <person name="Bennetzen J."/>
            <person name="Bezanilla M."/>
            <person name="Blankenship R."/>
            <person name="Cho S.H."/>
            <person name="Dutcher S."/>
            <person name="Estelle M."/>
            <person name="Fawcett J.A."/>
            <person name="Gundlach H."/>
            <person name="Hanada K."/>
            <person name="Heyl A."/>
            <person name="Hicks K.A."/>
            <person name="Hugh J."/>
            <person name="Lohr M."/>
            <person name="Mayer K."/>
            <person name="Melkozernov A."/>
            <person name="Murata T."/>
            <person name="Nelson D."/>
            <person name="Pils B."/>
            <person name="Prigge M."/>
            <person name="Reiss B."/>
            <person name="Renner T."/>
            <person name="Rombauts S."/>
            <person name="Rushton P."/>
            <person name="Sanderfoot A."/>
            <person name="Schween G."/>
            <person name="Shiu S.-H."/>
            <person name="Stueber K."/>
            <person name="Theodoulou F.L."/>
            <person name="Tu H."/>
            <person name="Van de Peer Y."/>
            <person name="Verrier P.J."/>
            <person name="Waters E."/>
            <person name="Wood A."/>
            <person name="Yang L."/>
            <person name="Cove D."/>
            <person name="Cuming A."/>
            <person name="Hasebe M."/>
            <person name="Lucas S."/>
            <person name="Mishler D.B."/>
            <person name="Reski R."/>
            <person name="Grigoriev I."/>
            <person name="Quatrano R.S."/>
            <person name="Boore J.L."/>
        </authorList>
    </citation>
    <scope>NUCLEOTIDE SEQUENCE [LARGE SCALE GENOMIC DNA]</scope>
    <source>
        <strain evidence="7 8">cv. Gransden 2004</strain>
    </source>
</reference>
<dbReference type="RefSeq" id="XP_024360908.1">
    <property type="nucleotide sequence ID" value="XM_024505140.2"/>
</dbReference>
<dbReference type="GO" id="GO:0003700">
    <property type="term" value="F:DNA-binding transcription factor activity"/>
    <property type="evidence" value="ECO:0007669"/>
    <property type="project" value="InterPro"/>
</dbReference>